<dbReference type="Gene3D" id="3.40.50.300">
    <property type="entry name" value="P-loop containing nucleotide triphosphate hydrolases"/>
    <property type="match status" value="1"/>
</dbReference>
<dbReference type="RefSeq" id="WP_027018541.1">
    <property type="nucleotide sequence ID" value="NZ_ATVG01000002.1"/>
</dbReference>
<feature type="domain" description="Orc1-like AAA ATPase" evidence="1">
    <location>
        <begin position="16"/>
        <end position="168"/>
    </location>
</feature>
<protein>
    <recommendedName>
        <fullName evidence="1">Orc1-like AAA ATPase domain-containing protein</fullName>
    </recommendedName>
</protein>
<proteinExistence type="predicted"/>
<reference evidence="2 3" key="1">
    <citation type="submission" date="2020-10" db="EMBL/GenBank/DDBJ databases">
        <title>Complete genome sequence of Corynebacterium massiliense DSM 45435, type strain of Corynebacterium massiliense.</title>
        <authorList>
            <person name="Busche T."/>
            <person name="Kalinowski J."/>
            <person name="Ruckert C."/>
        </authorList>
    </citation>
    <scope>NUCLEOTIDE SEQUENCE [LARGE SCALE GENOMIC DNA]</scope>
    <source>
        <strain evidence="2 3">DSM 45435</strain>
    </source>
</reference>
<keyword evidence="3" id="KW-1185">Reference proteome</keyword>
<dbReference type="Proteomes" id="UP001220064">
    <property type="component" value="Chromosome"/>
</dbReference>
<evidence type="ECO:0000313" key="3">
    <source>
        <dbReference type="Proteomes" id="UP001220064"/>
    </source>
</evidence>
<accession>A0ABY7U6N2</accession>
<evidence type="ECO:0000259" key="1">
    <source>
        <dbReference type="Pfam" id="PF13191"/>
    </source>
</evidence>
<dbReference type="PANTHER" id="PTHR34301:SF8">
    <property type="entry name" value="ATPASE DOMAIN-CONTAINING PROTEIN"/>
    <property type="match status" value="1"/>
</dbReference>
<dbReference type="PANTHER" id="PTHR34301">
    <property type="entry name" value="DNA-BINDING PROTEIN-RELATED"/>
    <property type="match status" value="1"/>
</dbReference>
<dbReference type="EMBL" id="CP063189">
    <property type="protein sequence ID" value="WCZ32359.1"/>
    <property type="molecule type" value="Genomic_DNA"/>
</dbReference>
<dbReference type="InterPro" id="IPR041664">
    <property type="entry name" value="AAA_16"/>
</dbReference>
<name>A0ABY7U6N2_9CORY</name>
<dbReference type="InterPro" id="IPR027417">
    <property type="entry name" value="P-loop_NTPase"/>
</dbReference>
<dbReference type="SUPFAM" id="SSF52540">
    <property type="entry name" value="P-loop containing nucleoside triphosphate hydrolases"/>
    <property type="match status" value="1"/>
</dbReference>
<organism evidence="2 3">
    <name type="scientific">Corynebacterium massiliense DSM 45435</name>
    <dbReference type="NCBI Taxonomy" id="1121364"/>
    <lineage>
        <taxon>Bacteria</taxon>
        <taxon>Bacillati</taxon>
        <taxon>Actinomycetota</taxon>
        <taxon>Actinomycetes</taxon>
        <taxon>Mycobacteriales</taxon>
        <taxon>Corynebacteriaceae</taxon>
        <taxon>Corynebacterium</taxon>
    </lineage>
</organism>
<dbReference type="Pfam" id="PF13191">
    <property type="entry name" value="AAA_16"/>
    <property type="match status" value="1"/>
</dbReference>
<evidence type="ECO:0000313" key="2">
    <source>
        <dbReference type="EMBL" id="WCZ32359.1"/>
    </source>
</evidence>
<gene>
    <name evidence="2" type="ORF">CMASS_04545</name>
</gene>
<sequence>MQNPFRPSFGVPPLFWVGRATILDSFRSALATGPGAFGRSMVISGARGIGKTVLLNELEDIATANGWLALRASGRMNLTRELRDTTIPRAAASLNPPQKRRVSRVGISSLGTVGFEHDDEPDFQPTLNTELRRLVGLTSESGVLITIDEVQDASQDDLTELAVAYQDLLRDELNVALVMAGLPQGVEDLLDLPGATFLRRAERHLLGPFSPPNSATAFHSTAAESGIAFTDDAVAAATDLSQGYPFLVQLVGSLAWQKAHADSRDAITTADVEAVTDTAIAAMGSQVHAPAVRDLPPAQRAYLEAMAHVGGAEIAASDIAEQVGKPVKSLSDTRQKLIGADLIEPAGFGKVAFTLPYLAEYLCSTDRLGRVD</sequence>